<comment type="caution">
    <text evidence="1">The sequence shown here is derived from an EMBL/GenBank/DDBJ whole genome shotgun (WGS) entry which is preliminary data.</text>
</comment>
<protein>
    <submittedName>
        <fullName evidence="1">Uncharacterized protein</fullName>
    </submittedName>
</protein>
<keyword evidence="2" id="KW-1185">Reference proteome</keyword>
<accession>A0A330H882</accession>
<gene>
    <name evidence="1" type="ORF">DPM35_01895</name>
</gene>
<organism evidence="1 2">
    <name type="scientific">Mesorhizobium atlanticum</name>
    <dbReference type="NCBI Taxonomy" id="2233532"/>
    <lineage>
        <taxon>Bacteria</taxon>
        <taxon>Pseudomonadati</taxon>
        <taxon>Pseudomonadota</taxon>
        <taxon>Alphaproteobacteria</taxon>
        <taxon>Hyphomicrobiales</taxon>
        <taxon>Phyllobacteriaceae</taxon>
        <taxon>Mesorhizobium</taxon>
    </lineage>
</organism>
<evidence type="ECO:0000313" key="2">
    <source>
        <dbReference type="Proteomes" id="UP000251956"/>
    </source>
</evidence>
<dbReference type="OrthoDB" id="8378722at2"/>
<proteinExistence type="predicted"/>
<dbReference type="AlphaFoldDB" id="A0A330H882"/>
<evidence type="ECO:0000313" key="1">
    <source>
        <dbReference type="EMBL" id="RAZ80072.1"/>
    </source>
</evidence>
<name>A0A330H882_9HYPH</name>
<dbReference type="EMBL" id="QMBQ01000001">
    <property type="protein sequence ID" value="RAZ80072.1"/>
    <property type="molecule type" value="Genomic_DNA"/>
</dbReference>
<sequence length="87" mass="9705">MTSRTTPTVVRFNAPFMLPGFDAPQPAGEYRVDLDEESLEGASRIAWRRVATFIHLPAISVKGPTQQMVQIEPALLEAALDKDRRQP</sequence>
<dbReference type="RefSeq" id="WP_112125637.1">
    <property type="nucleotide sequence ID" value="NZ_QMBQ01000001.1"/>
</dbReference>
<dbReference type="Proteomes" id="UP000251956">
    <property type="component" value="Unassembled WGS sequence"/>
</dbReference>
<reference evidence="1 2" key="1">
    <citation type="submission" date="2018-07" db="EMBL/GenBank/DDBJ databases">
        <title>Diversity of Mesorhizobium strains in Brazil.</title>
        <authorList>
            <person name="Helene L.C.F."/>
            <person name="Dall'Agnol R."/>
            <person name="Delamuta J.R.M."/>
            <person name="Hungria M."/>
        </authorList>
    </citation>
    <scope>NUCLEOTIDE SEQUENCE [LARGE SCALE GENOMIC DNA]</scope>
    <source>
        <strain evidence="1 2">CNPSo 3140</strain>
    </source>
</reference>